<dbReference type="InterPro" id="IPR036691">
    <property type="entry name" value="Endo/exonu/phosph_ase_sf"/>
</dbReference>
<dbReference type="InterPro" id="IPR051916">
    <property type="entry name" value="GPI-anchor_lipid_remodeler"/>
</dbReference>
<feature type="domain" description="Endonuclease/exonuclease/phosphatase" evidence="1">
    <location>
        <begin position="8"/>
        <end position="224"/>
    </location>
</feature>
<dbReference type="PANTHER" id="PTHR14859:SF1">
    <property type="entry name" value="PGAP2-INTERACTING PROTEIN"/>
    <property type="match status" value="1"/>
</dbReference>
<reference evidence="2 3" key="1">
    <citation type="submission" date="2017-08" db="EMBL/GenBank/DDBJ databases">
        <title>Infants hospitalized years apart are colonized by the same room-sourced microbial strains.</title>
        <authorList>
            <person name="Brooks B."/>
            <person name="Olm M.R."/>
            <person name="Firek B.A."/>
            <person name="Baker R."/>
            <person name="Thomas B.C."/>
            <person name="Morowitz M.J."/>
            <person name="Banfield J.F."/>
        </authorList>
    </citation>
    <scope>NUCLEOTIDE SEQUENCE [LARGE SCALE GENOMIC DNA]</scope>
    <source>
        <strain evidence="2">S2_005_002_R2_34</strain>
    </source>
</reference>
<organism evidence="2 3">
    <name type="scientific">Rhodovulum sulfidophilum</name>
    <name type="common">Rhodobacter sulfidophilus</name>
    <dbReference type="NCBI Taxonomy" id="35806"/>
    <lineage>
        <taxon>Bacteria</taxon>
        <taxon>Pseudomonadati</taxon>
        <taxon>Pseudomonadota</taxon>
        <taxon>Alphaproteobacteria</taxon>
        <taxon>Rhodobacterales</taxon>
        <taxon>Paracoccaceae</taxon>
        <taxon>Rhodovulum</taxon>
    </lineage>
</organism>
<dbReference type="AlphaFoldDB" id="A0A2W5Q6V1"/>
<dbReference type="EMBL" id="QFPW01000018">
    <property type="protein sequence ID" value="PZQ47120.1"/>
    <property type="molecule type" value="Genomic_DNA"/>
</dbReference>
<name>A0A2W5Q6V1_RHOSU</name>
<evidence type="ECO:0000313" key="3">
    <source>
        <dbReference type="Proteomes" id="UP000249185"/>
    </source>
</evidence>
<dbReference type="GO" id="GO:0003824">
    <property type="term" value="F:catalytic activity"/>
    <property type="evidence" value="ECO:0007669"/>
    <property type="project" value="InterPro"/>
</dbReference>
<dbReference type="Pfam" id="PF03372">
    <property type="entry name" value="Exo_endo_phos"/>
    <property type="match status" value="1"/>
</dbReference>
<dbReference type="Proteomes" id="UP000249185">
    <property type="component" value="Unassembled WGS sequence"/>
</dbReference>
<gene>
    <name evidence="2" type="ORF">DI556_18045</name>
</gene>
<dbReference type="PANTHER" id="PTHR14859">
    <property type="entry name" value="CALCOFLUOR WHITE HYPERSENSITIVE PROTEIN PRECURSOR"/>
    <property type="match status" value="1"/>
</dbReference>
<comment type="caution">
    <text evidence="2">The sequence shown here is derived from an EMBL/GenBank/DDBJ whole genome shotgun (WGS) entry which is preliminary data.</text>
</comment>
<evidence type="ECO:0000313" key="2">
    <source>
        <dbReference type="EMBL" id="PZQ47120.1"/>
    </source>
</evidence>
<dbReference type="GO" id="GO:0016020">
    <property type="term" value="C:membrane"/>
    <property type="evidence" value="ECO:0007669"/>
    <property type="project" value="GOC"/>
</dbReference>
<dbReference type="SUPFAM" id="SSF56219">
    <property type="entry name" value="DNase I-like"/>
    <property type="match status" value="1"/>
</dbReference>
<accession>A0A2W5Q6V1</accession>
<proteinExistence type="predicted"/>
<dbReference type="GO" id="GO:0006506">
    <property type="term" value="P:GPI anchor biosynthetic process"/>
    <property type="evidence" value="ECO:0007669"/>
    <property type="project" value="TreeGrafter"/>
</dbReference>
<sequence>MADTALFASYNVHKCVGSDRRFDPGRIAAVIAEINPDVIALQEADRRFGDRAGLLDLAALREATGLEPVPVANGHRGHGWHGNLLLTRGGATRRVRQVTLPGLEPRGALMADIELTTGAIRVLGVHLGLLRHSRLLQVNSLLSHAVELTDLPVILMGDMNEWRRERRSALLGFDAGLGPMQRGVPSFPAYYPVLALDRMVARPAGILGQVEVHDSPLARRASDHLPIKARVTLG</sequence>
<evidence type="ECO:0000259" key="1">
    <source>
        <dbReference type="Pfam" id="PF03372"/>
    </source>
</evidence>
<dbReference type="Gene3D" id="3.60.10.10">
    <property type="entry name" value="Endonuclease/exonuclease/phosphatase"/>
    <property type="match status" value="1"/>
</dbReference>
<dbReference type="InterPro" id="IPR005135">
    <property type="entry name" value="Endo/exonuclease/phosphatase"/>
</dbReference>
<protein>
    <submittedName>
        <fullName evidence="2">EEP domain-containing protein</fullName>
    </submittedName>
</protein>